<evidence type="ECO:0000259" key="1">
    <source>
        <dbReference type="Pfam" id="PF19054"/>
    </source>
</evidence>
<name>A0A852ZRS6_9ACTN</name>
<evidence type="ECO:0000313" key="3">
    <source>
        <dbReference type="Proteomes" id="UP000567795"/>
    </source>
</evidence>
<reference evidence="2 3" key="1">
    <citation type="submission" date="2020-07" db="EMBL/GenBank/DDBJ databases">
        <title>Sequencing the genomes of 1000 actinobacteria strains.</title>
        <authorList>
            <person name="Klenk H.-P."/>
        </authorList>
    </citation>
    <scope>NUCLEOTIDE SEQUENCE [LARGE SCALE GENOMIC DNA]</scope>
    <source>
        <strain evidence="2 3">DSM 42178</strain>
    </source>
</reference>
<proteinExistence type="predicted"/>
<evidence type="ECO:0000313" key="2">
    <source>
        <dbReference type="EMBL" id="NYI03564.1"/>
    </source>
</evidence>
<dbReference type="EMBL" id="JACBZD010000001">
    <property type="protein sequence ID" value="NYI03564.1"/>
    <property type="molecule type" value="Genomic_DNA"/>
</dbReference>
<accession>A0A852ZRS6</accession>
<protein>
    <recommendedName>
        <fullName evidence="1">DUF5753 domain-containing protein</fullName>
    </recommendedName>
</protein>
<organism evidence="2 3">
    <name type="scientific">Allostreptomyces psammosilenae</name>
    <dbReference type="NCBI Taxonomy" id="1892865"/>
    <lineage>
        <taxon>Bacteria</taxon>
        <taxon>Bacillati</taxon>
        <taxon>Actinomycetota</taxon>
        <taxon>Actinomycetes</taxon>
        <taxon>Kitasatosporales</taxon>
        <taxon>Streptomycetaceae</taxon>
        <taxon>Allostreptomyces</taxon>
    </lineage>
</organism>
<gene>
    <name evidence="2" type="ORF">FHU37_000507</name>
</gene>
<dbReference type="Pfam" id="PF19054">
    <property type="entry name" value="DUF5753"/>
    <property type="match status" value="1"/>
</dbReference>
<sequence>MTLLDIYGVAEEDPKRDLILRLSRERSMRGWWQSYEGSLNPGYAEFIALESAAAEVQTFQPLVVPGLFQTSAYARAVIGATAVDDSPETVEPLVQVRMGRQAALVQPHGPVVTTVVHEAALRANTVPPGVMRSQLDRLMEIAELPNATFQVLPMAAPAHPGLTGAFQLLRFEAGPGMDVALVELLTTSIYVDAVPEVERYALAFQRIREMALTAEATQDLLHRVKKEIAP</sequence>
<comment type="caution">
    <text evidence="2">The sequence shown here is derived from an EMBL/GenBank/DDBJ whole genome shotgun (WGS) entry which is preliminary data.</text>
</comment>
<keyword evidence="3" id="KW-1185">Reference proteome</keyword>
<feature type="domain" description="DUF5753" evidence="1">
    <location>
        <begin position="44"/>
        <end position="223"/>
    </location>
</feature>
<dbReference type="Proteomes" id="UP000567795">
    <property type="component" value="Unassembled WGS sequence"/>
</dbReference>
<dbReference type="InterPro" id="IPR043917">
    <property type="entry name" value="DUF5753"/>
</dbReference>
<dbReference type="AlphaFoldDB" id="A0A852ZRS6"/>